<feature type="domain" description="Pyridoxamine 5'-phosphate oxidase N-terminal" evidence="1">
    <location>
        <begin position="2"/>
        <end position="89"/>
    </location>
</feature>
<dbReference type="RefSeq" id="WP_406791802.1">
    <property type="nucleotide sequence ID" value="NZ_JBJHZX010000011.1"/>
</dbReference>
<dbReference type="Gene3D" id="2.30.110.10">
    <property type="entry name" value="Electron Transport, Fmn-binding Protein, Chain A"/>
    <property type="match status" value="1"/>
</dbReference>
<dbReference type="Proteomes" id="UP001623660">
    <property type="component" value="Unassembled WGS sequence"/>
</dbReference>
<accession>A0ABW8SKH1</accession>
<gene>
    <name evidence="2" type="ORF">ACJDU8_08930</name>
</gene>
<evidence type="ECO:0000313" key="2">
    <source>
        <dbReference type="EMBL" id="MFL0195683.1"/>
    </source>
</evidence>
<organism evidence="2 3">
    <name type="scientific">Candidatus Clostridium eludens</name>
    <dbReference type="NCBI Taxonomy" id="3381663"/>
    <lineage>
        <taxon>Bacteria</taxon>
        <taxon>Bacillati</taxon>
        <taxon>Bacillota</taxon>
        <taxon>Clostridia</taxon>
        <taxon>Eubacteriales</taxon>
        <taxon>Clostridiaceae</taxon>
        <taxon>Clostridium</taxon>
    </lineage>
</organism>
<keyword evidence="3" id="KW-1185">Reference proteome</keyword>
<dbReference type="Pfam" id="PF01243">
    <property type="entry name" value="PNPOx_N"/>
    <property type="match status" value="1"/>
</dbReference>
<evidence type="ECO:0000259" key="1">
    <source>
        <dbReference type="Pfam" id="PF01243"/>
    </source>
</evidence>
<name>A0ABW8SKH1_9CLOT</name>
<dbReference type="EMBL" id="JBJHZX010000011">
    <property type="protein sequence ID" value="MFL0195683.1"/>
    <property type="molecule type" value="Genomic_DNA"/>
</dbReference>
<reference evidence="2 3" key="1">
    <citation type="submission" date="2024-11" db="EMBL/GenBank/DDBJ databases">
        <authorList>
            <person name="Heng Y.C."/>
            <person name="Lim A.C.H."/>
            <person name="Lee J.K.Y."/>
            <person name="Kittelmann S."/>
        </authorList>
    </citation>
    <scope>NUCLEOTIDE SEQUENCE [LARGE SCALE GENOMIC DNA]</scope>
    <source>
        <strain evidence="2 3">WILCCON 0269</strain>
    </source>
</reference>
<sequence>MEEVLKFLHENSPFYFATVDKTTPKVRPLGLCLEHNGKIYFGIGTFKQAFKQLLANPQVEICTTNKNSEWIRLHGTAIVDDNDAVLEKAFAAIPFLKNMYNEETGRKLGLFYLKDAVAEIADMKGGFKEIKL</sequence>
<protein>
    <submittedName>
        <fullName evidence="2">Pyridoxamine 5'-phosphate oxidase family protein</fullName>
    </submittedName>
</protein>
<dbReference type="InterPro" id="IPR011576">
    <property type="entry name" value="Pyridox_Oxase_N"/>
</dbReference>
<evidence type="ECO:0000313" key="3">
    <source>
        <dbReference type="Proteomes" id="UP001623660"/>
    </source>
</evidence>
<dbReference type="InterPro" id="IPR012349">
    <property type="entry name" value="Split_barrel_FMN-bd"/>
</dbReference>
<comment type="caution">
    <text evidence="2">The sequence shown here is derived from an EMBL/GenBank/DDBJ whole genome shotgun (WGS) entry which is preliminary data.</text>
</comment>
<dbReference type="SUPFAM" id="SSF50475">
    <property type="entry name" value="FMN-binding split barrel"/>
    <property type="match status" value="1"/>
</dbReference>
<proteinExistence type="predicted"/>